<dbReference type="Proteomes" id="UP001500280">
    <property type="component" value="Unassembled WGS sequence"/>
</dbReference>
<name>A0ABP4V5B5_9ACTN</name>
<dbReference type="Gene3D" id="3.30.479.30">
    <property type="entry name" value="Band 7 domain"/>
    <property type="match status" value="1"/>
</dbReference>
<dbReference type="CDD" id="cd13438">
    <property type="entry name" value="SPFH_eoslipins_u2"/>
    <property type="match status" value="1"/>
</dbReference>
<dbReference type="PANTHER" id="PTHR10264">
    <property type="entry name" value="BAND 7 PROTEIN-RELATED"/>
    <property type="match status" value="1"/>
</dbReference>
<protein>
    <recommendedName>
        <fullName evidence="2">Band 7 domain-containing protein</fullName>
    </recommendedName>
</protein>
<evidence type="ECO:0000256" key="1">
    <source>
        <dbReference type="ARBA" id="ARBA00008164"/>
    </source>
</evidence>
<evidence type="ECO:0000313" key="3">
    <source>
        <dbReference type="EMBL" id="GAA1717893.1"/>
    </source>
</evidence>
<evidence type="ECO:0000313" key="4">
    <source>
        <dbReference type="Proteomes" id="UP001500280"/>
    </source>
</evidence>
<dbReference type="Pfam" id="PF01145">
    <property type="entry name" value="Band_7"/>
    <property type="match status" value="1"/>
</dbReference>
<feature type="domain" description="Band 7" evidence="2">
    <location>
        <begin position="3"/>
        <end position="160"/>
    </location>
</feature>
<sequence>MKVVVDAHERVLVYRDGVFETLLEPGRHRVPKVWRVRRESVDLRLRQLTVSGQEIFTADGVTVRVTAVVRWRVTDPRAFVEYAEAPLDLLHLALQYAIREAIGRRELEDLLRPDVRTEVNGELPEPVRTEVAGLGITIEDATIRDLVLIGEIRAALAEAAVERQRGRVALERARGEAAALRSLANSAKLLDDHPALAALRMIQVAGDSGATVVLTPDGFTPPTSR</sequence>
<reference evidence="4" key="1">
    <citation type="journal article" date="2019" name="Int. J. Syst. Evol. Microbiol.">
        <title>The Global Catalogue of Microorganisms (GCM) 10K type strain sequencing project: providing services to taxonomists for standard genome sequencing and annotation.</title>
        <authorList>
            <consortium name="The Broad Institute Genomics Platform"/>
            <consortium name="The Broad Institute Genome Sequencing Center for Infectious Disease"/>
            <person name="Wu L."/>
            <person name="Ma J."/>
        </authorList>
    </citation>
    <scope>NUCLEOTIDE SEQUENCE [LARGE SCALE GENOMIC DNA]</scope>
    <source>
        <strain evidence="4">JCM 14307</strain>
    </source>
</reference>
<accession>A0ABP4V5B5</accession>
<dbReference type="InterPro" id="IPR001107">
    <property type="entry name" value="Band_7"/>
</dbReference>
<dbReference type="InterPro" id="IPR001972">
    <property type="entry name" value="Stomatin_HflK_fam"/>
</dbReference>
<dbReference type="EMBL" id="BAAANF010000028">
    <property type="protein sequence ID" value="GAA1717893.1"/>
    <property type="molecule type" value="Genomic_DNA"/>
</dbReference>
<keyword evidence="4" id="KW-1185">Reference proteome</keyword>
<dbReference type="SUPFAM" id="SSF117892">
    <property type="entry name" value="Band 7/SPFH domain"/>
    <property type="match status" value="1"/>
</dbReference>
<organism evidence="3 4">
    <name type="scientific">Kribbella yunnanensis</name>
    <dbReference type="NCBI Taxonomy" id="190194"/>
    <lineage>
        <taxon>Bacteria</taxon>
        <taxon>Bacillati</taxon>
        <taxon>Actinomycetota</taxon>
        <taxon>Actinomycetes</taxon>
        <taxon>Propionibacteriales</taxon>
        <taxon>Kribbellaceae</taxon>
        <taxon>Kribbella</taxon>
    </lineage>
</organism>
<comment type="caution">
    <text evidence="3">The sequence shown here is derived from an EMBL/GenBank/DDBJ whole genome shotgun (WGS) entry which is preliminary data.</text>
</comment>
<proteinExistence type="inferred from homology"/>
<dbReference type="InterPro" id="IPR043202">
    <property type="entry name" value="Band-7_stomatin-like"/>
</dbReference>
<dbReference type="RefSeq" id="WP_344164381.1">
    <property type="nucleotide sequence ID" value="NZ_BAAANF010000028.1"/>
</dbReference>
<evidence type="ECO:0000259" key="2">
    <source>
        <dbReference type="SMART" id="SM00244"/>
    </source>
</evidence>
<dbReference type="InterPro" id="IPR036013">
    <property type="entry name" value="Band_7/SPFH_dom_sf"/>
</dbReference>
<dbReference type="PRINTS" id="PR00721">
    <property type="entry name" value="STOMATIN"/>
</dbReference>
<comment type="similarity">
    <text evidence="1">Belongs to the band 7/mec-2 family.</text>
</comment>
<dbReference type="PANTHER" id="PTHR10264:SF83">
    <property type="entry name" value="BLL5629 PROTEIN"/>
    <property type="match status" value="1"/>
</dbReference>
<gene>
    <name evidence="3" type="ORF">GCM10009745_78350</name>
</gene>
<dbReference type="SMART" id="SM00244">
    <property type="entry name" value="PHB"/>
    <property type="match status" value="1"/>
</dbReference>